<dbReference type="GO" id="GO:0046556">
    <property type="term" value="F:alpha-L-arabinofuranosidase activity"/>
    <property type="evidence" value="ECO:0007669"/>
    <property type="project" value="UniProtKB-EC"/>
</dbReference>
<evidence type="ECO:0000256" key="6">
    <source>
        <dbReference type="ARBA" id="ARBA00023277"/>
    </source>
</evidence>
<dbReference type="SMART" id="SM00813">
    <property type="entry name" value="Alpha-L-AF_C"/>
    <property type="match status" value="1"/>
</dbReference>
<evidence type="ECO:0000313" key="9">
    <source>
        <dbReference type="EMBL" id="CDM64833.1"/>
    </source>
</evidence>
<comment type="catalytic activity">
    <reaction evidence="1">
        <text>Hydrolysis of terminal non-reducing alpha-L-arabinofuranoside residues in alpha-L-arabinosides.</text>
        <dbReference type="EC" id="3.2.1.55"/>
    </reaction>
</comment>
<dbReference type="PROSITE" id="PS51318">
    <property type="entry name" value="TAT"/>
    <property type="match status" value="1"/>
</dbReference>
<keyword evidence="5 9" id="KW-0378">Hydrolase</keyword>
<dbReference type="Gene3D" id="2.60.40.1180">
    <property type="entry name" value="Golgi alpha-mannosidase II"/>
    <property type="match status" value="1"/>
</dbReference>
<reference evidence="9 10" key="1">
    <citation type="submission" date="2013-12" db="EMBL/GenBank/DDBJ databases">
        <authorList>
            <person name="Stott M."/>
        </authorList>
    </citation>
    <scope>NUCLEOTIDE SEQUENCE [LARGE SCALE GENOMIC DNA]</scope>
    <source>
        <strain evidence="9 10">K22</strain>
    </source>
</reference>
<protein>
    <recommendedName>
        <fullName evidence="4">non-reducing end alpha-L-arabinofuranosidase</fullName>
        <ecNumber evidence="4">3.2.1.55</ecNumber>
    </recommendedName>
</protein>
<evidence type="ECO:0000256" key="5">
    <source>
        <dbReference type="ARBA" id="ARBA00022801"/>
    </source>
</evidence>
<evidence type="ECO:0000256" key="1">
    <source>
        <dbReference type="ARBA" id="ARBA00001462"/>
    </source>
</evidence>
<evidence type="ECO:0000256" key="4">
    <source>
        <dbReference type="ARBA" id="ARBA00012670"/>
    </source>
</evidence>
<evidence type="ECO:0000313" key="10">
    <source>
        <dbReference type="Proteomes" id="UP000031518"/>
    </source>
</evidence>
<keyword evidence="7 9" id="KW-0326">Glycosidase</keyword>
<dbReference type="STRING" id="454194.PYK22_00828"/>
<dbReference type="InterPro" id="IPR013780">
    <property type="entry name" value="Glyco_hydro_b"/>
</dbReference>
<dbReference type="InterPro" id="IPR006311">
    <property type="entry name" value="TAT_signal"/>
</dbReference>
<dbReference type="SUPFAM" id="SSF51445">
    <property type="entry name" value="(Trans)glycosidases"/>
    <property type="match status" value="1"/>
</dbReference>
<evidence type="ECO:0000256" key="7">
    <source>
        <dbReference type="ARBA" id="ARBA00023295"/>
    </source>
</evidence>
<feature type="domain" description="Alpha-L-arabinofuranosidase C-terminal" evidence="8">
    <location>
        <begin position="356"/>
        <end position="550"/>
    </location>
</feature>
<evidence type="ECO:0000256" key="3">
    <source>
        <dbReference type="ARBA" id="ARBA00011165"/>
    </source>
</evidence>
<sequence>MEHVTRRSFLKGVGACGAIYLVDPMRVLAQSTRATDARIEVLIDEAIATINPDIYGHFTEHLGGVIYGGIWVGERSSVPNIDGIRAALVEALKRIKPPVIRYPGGCFADSYDWRDGVGARERRPRRTNFWVDDPDMRAPADAPQRFEPNQFGTNEFMRFCRLVGAEPYLAVNVRGLGAQAFYEWVEYCNAPAGTTTLAELRASGPVPSREPFRVRFWGIGNESWGCGGNLTPEEYAMEFRRFTAAVPSYGVDLKFIASGANSDDLNWTRGFFARTREKGEWMFDRIYGWGLHHYSWNVSGGRTTDWRAGKGDAIKFDEEQYYELLREADRIESLIDRHWAVMGEYDRRHRVKLVVDEWGTWYRSGTEIDPTHLLGQQSTMRDALVAALTLDTFNRHADKVVMANIAQLVNCLQSLFLTREDRFLLTPTYHVFEMFMPHMGAQAVRTVFAAPSLTYRRNGQPARFWGLSGSASLRDKLLTLTVVNPHLAESRATEIAVRGARIARAQARVLVADDVHAHNTFENPRAVEPRDEAVEVGANGVLVYDFRPASVTRLQLSLT</sequence>
<proteinExistence type="inferred from homology"/>
<comment type="subunit">
    <text evidence="3">Homohexamer; trimer of dimers.</text>
</comment>
<dbReference type="InterPro" id="IPR017853">
    <property type="entry name" value="GH"/>
</dbReference>
<dbReference type="EMBL" id="CBXV010000003">
    <property type="protein sequence ID" value="CDM64833.1"/>
    <property type="molecule type" value="Genomic_DNA"/>
</dbReference>
<dbReference type="SUPFAM" id="SSF51011">
    <property type="entry name" value="Glycosyl hydrolase domain"/>
    <property type="match status" value="1"/>
</dbReference>
<dbReference type="InterPro" id="IPR055235">
    <property type="entry name" value="ASD1_cat"/>
</dbReference>
<dbReference type="AlphaFoldDB" id="A0A0B6WUC4"/>
<dbReference type="PANTHER" id="PTHR43576">
    <property type="entry name" value="ALPHA-L-ARABINOFURANOSIDASE C-RELATED"/>
    <property type="match status" value="1"/>
</dbReference>
<dbReference type="PANTHER" id="PTHR43576:SF2">
    <property type="entry name" value="INTRACELLULAR EXO-ALPHA-L-ARABINOFURANOSIDASE 2"/>
    <property type="match status" value="1"/>
</dbReference>
<dbReference type="Gene3D" id="3.20.20.80">
    <property type="entry name" value="Glycosidases"/>
    <property type="match status" value="1"/>
</dbReference>
<reference evidence="9 10" key="2">
    <citation type="submission" date="2015-01" db="EMBL/GenBank/DDBJ databases">
        <title>Complete genome sequence of Pyrinomonas methylaliphatogenes type strain K22T.</title>
        <authorList>
            <person name="Lee K.C.Y."/>
            <person name="Power J.F."/>
            <person name="Dunfield P.F."/>
            <person name="Morgan X.C."/>
            <person name="Huttenhower C."/>
            <person name="Stott M.B."/>
        </authorList>
    </citation>
    <scope>NUCLEOTIDE SEQUENCE [LARGE SCALE GENOMIC DNA]</scope>
    <source>
        <strain evidence="9 10">K22</strain>
    </source>
</reference>
<keyword evidence="6" id="KW-0119">Carbohydrate metabolism</keyword>
<dbReference type="EC" id="3.2.1.55" evidence="4"/>
<gene>
    <name evidence="9" type="ORF">PYK22_00828</name>
</gene>
<dbReference type="GO" id="GO:0046373">
    <property type="term" value="P:L-arabinose metabolic process"/>
    <property type="evidence" value="ECO:0007669"/>
    <property type="project" value="InterPro"/>
</dbReference>
<dbReference type="Pfam" id="PF22848">
    <property type="entry name" value="ASD1_dom"/>
    <property type="match status" value="1"/>
</dbReference>
<evidence type="ECO:0000259" key="8">
    <source>
        <dbReference type="SMART" id="SM00813"/>
    </source>
</evidence>
<keyword evidence="10" id="KW-1185">Reference proteome</keyword>
<dbReference type="GO" id="GO:0000272">
    <property type="term" value="P:polysaccharide catabolic process"/>
    <property type="evidence" value="ECO:0007669"/>
    <property type="project" value="TreeGrafter"/>
</dbReference>
<dbReference type="InterPro" id="IPR010720">
    <property type="entry name" value="Alpha-L-AF_C"/>
</dbReference>
<dbReference type="Pfam" id="PF06964">
    <property type="entry name" value="Alpha-L-AF_C"/>
    <property type="match status" value="1"/>
</dbReference>
<comment type="similarity">
    <text evidence="2">Belongs to the glycosyl hydrolase 51 family.</text>
</comment>
<dbReference type="RefSeq" id="WP_041974731.1">
    <property type="nucleotide sequence ID" value="NZ_CBXV010000003.1"/>
</dbReference>
<dbReference type="OrthoDB" id="9758333at2"/>
<accession>A0A0B6WUC4</accession>
<evidence type="ECO:0000256" key="2">
    <source>
        <dbReference type="ARBA" id="ARBA00007186"/>
    </source>
</evidence>
<name>A0A0B6WUC4_9BACT</name>
<dbReference type="Proteomes" id="UP000031518">
    <property type="component" value="Unassembled WGS sequence"/>
</dbReference>
<organism evidence="9 10">
    <name type="scientific">Pyrinomonas methylaliphatogenes</name>
    <dbReference type="NCBI Taxonomy" id="454194"/>
    <lineage>
        <taxon>Bacteria</taxon>
        <taxon>Pseudomonadati</taxon>
        <taxon>Acidobacteriota</taxon>
        <taxon>Blastocatellia</taxon>
        <taxon>Blastocatellales</taxon>
        <taxon>Pyrinomonadaceae</taxon>
        <taxon>Pyrinomonas</taxon>
    </lineage>
</organism>